<evidence type="ECO:0000313" key="2">
    <source>
        <dbReference type="EMBL" id="HIU92114.1"/>
    </source>
</evidence>
<dbReference type="AlphaFoldDB" id="A0A9D1MZ50"/>
<organism evidence="2 3">
    <name type="scientific">Candidatus Limenecus avicola</name>
    <dbReference type="NCBI Taxonomy" id="2840847"/>
    <lineage>
        <taxon>Bacteria</taxon>
        <taxon>Bacillati</taxon>
        <taxon>Bacillota</taxon>
        <taxon>Clostridia</taxon>
        <taxon>Eubacteriales</taxon>
        <taxon>Clostridiaceae</taxon>
        <taxon>Clostridiaceae incertae sedis</taxon>
        <taxon>Candidatus Limenecus</taxon>
    </lineage>
</organism>
<feature type="transmembrane region" description="Helical" evidence="1">
    <location>
        <begin position="532"/>
        <end position="551"/>
    </location>
</feature>
<reference evidence="2" key="2">
    <citation type="journal article" date="2021" name="PeerJ">
        <title>Extensive microbial diversity within the chicken gut microbiome revealed by metagenomics and culture.</title>
        <authorList>
            <person name="Gilroy R."/>
            <person name="Ravi A."/>
            <person name="Getino M."/>
            <person name="Pursley I."/>
            <person name="Horton D.L."/>
            <person name="Alikhan N.F."/>
            <person name="Baker D."/>
            <person name="Gharbi K."/>
            <person name="Hall N."/>
            <person name="Watson M."/>
            <person name="Adriaenssens E.M."/>
            <person name="Foster-Nyarko E."/>
            <person name="Jarju S."/>
            <person name="Secka A."/>
            <person name="Antonio M."/>
            <person name="Oren A."/>
            <person name="Chaudhuri R.R."/>
            <person name="La Ragione R."/>
            <person name="Hildebrand F."/>
            <person name="Pallen M.J."/>
        </authorList>
    </citation>
    <scope>NUCLEOTIDE SEQUENCE</scope>
    <source>
        <strain evidence="2">CHK154-7741</strain>
    </source>
</reference>
<keyword evidence="1" id="KW-1133">Transmembrane helix</keyword>
<keyword evidence="1" id="KW-0472">Membrane</keyword>
<proteinExistence type="predicted"/>
<keyword evidence="1" id="KW-0812">Transmembrane</keyword>
<reference evidence="2" key="1">
    <citation type="submission" date="2020-10" db="EMBL/GenBank/DDBJ databases">
        <authorList>
            <person name="Gilroy R."/>
        </authorList>
    </citation>
    <scope>NUCLEOTIDE SEQUENCE</scope>
    <source>
        <strain evidence="2">CHK154-7741</strain>
    </source>
</reference>
<comment type="caution">
    <text evidence="2">The sequence shown here is derived from an EMBL/GenBank/DDBJ whole genome shotgun (WGS) entry which is preliminary data.</text>
</comment>
<dbReference type="EMBL" id="DVOD01000021">
    <property type="protein sequence ID" value="HIU92114.1"/>
    <property type="molecule type" value="Genomic_DNA"/>
</dbReference>
<gene>
    <name evidence="2" type="ORF">IAD26_03145</name>
</gene>
<dbReference type="Proteomes" id="UP000886748">
    <property type="component" value="Unassembled WGS sequence"/>
</dbReference>
<accession>A0A9D1MZ50</accession>
<sequence>MSLTPISKTEYGSYLRNSTSSMRKFVTKLDRKGAILPVLLLEATVTGGRTYQAYKRDGFVEARERVTEESLGAVFWLFGATMAGKLFDKLGQKFLSIPENMPDVGVDSARSPFKNYIAKMAGKIKHSPEYLANFAVGKTIASIITACLFIGYVVPKVNQGITKHIFGKMNKKDPNHEKAPDPYKNKLTLKDARAIFSAKGISINAVENFKGQHKNTTQSGNVSQPSFKGNADAMLRIVQNFEENDVWKLLGTDVGTVSGRTINARNNDERVEIVFRDVASIPFYCFTMPAIVAFMNKKDTFKGLNTKLNPMSAMEVHNNMVEKMAAAGYKEMSVEQFRKLALGDDKNFNKLYEKIIPKQAEAEPKKLFGIFNRKPEKVYRTITLEEFNNIINTNAKDLENPDLIKELAQKMSGLQSEKLNPKTKAFEKILTESQVEDVLKGGWARDPEFMKNVLNNIFEDKLIDINNPKSVAKKTNPLSNPYKYISMNDIEANRAKVLGYVEAIAKDAESKKSNVTFESMLKMNKRNMNKNGIFMALAMGVSALFLSTIIPKIQYYITFLRTGKNSFPGTENLEQKK</sequence>
<name>A0A9D1MZ50_9CLOT</name>
<protein>
    <submittedName>
        <fullName evidence="2">Uncharacterized protein</fullName>
    </submittedName>
</protein>
<evidence type="ECO:0000313" key="3">
    <source>
        <dbReference type="Proteomes" id="UP000886748"/>
    </source>
</evidence>
<evidence type="ECO:0000256" key="1">
    <source>
        <dbReference type="SAM" id="Phobius"/>
    </source>
</evidence>